<evidence type="ECO:0000256" key="10">
    <source>
        <dbReference type="ARBA" id="ARBA00023180"/>
    </source>
</evidence>
<keyword evidence="10" id="KW-0325">Glycoprotein</keyword>
<dbReference type="PROSITE" id="PS51820">
    <property type="entry name" value="PA14"/>
    <property type="match status" value="1"/>
</dbReference>
<dbReference type="CDD" id="cd00603">
    <property type="entry name" value="IPT_PCSR"/>
    <property type="match status" value="4"/>
</dbReference>
<reference evidence="17" key="1">
    <citation type="submission" date="2025-08" db="UniProtKB">
        <authorList>
            <consortium name="RefSeq"/>
        </authorList>
    </citation>
    <scope>IDENTIFICATION</scope>
    <source>
        <tissue evidence="17">Blood</tissue>
    </source>
</reference>
<feature type="compositionally biased region" description="Acidic residues" evidence="12">
    <location>
        <begin position="3391"/>
        <end position="3400"/>
    </location>
</feature>
<gene>
    <name evidence="17" type="primary">PKHD1</name>
</gene>
<dbReference type="SMART" id="SM00710">
    <property type="entry name" value="PbH1"/>
    <property type="match status" value="7"/>
</dbReference>
<keyword evidence="8" id="KW-1133">Transmembrane helix</keyword>
<evidence type="ECO:0000256" key="6">
    <source>
        <dbReference type="ARBA" id="ARBA00022729"/>
    </source>
</evidence>
<feature type="domain" description="PA14" evidence="15">
    <location>
        <begin position="313"/>
        <end position="471"/>
    </location>
</feature>
<keyword evidence="11" id="KW-0966">Cell projection</keyword>
<keyword evidence="6 13" id="KW-0732">Signal</keyword>
<feature type="signal peptide" evidence="13">
    <location>
        <begin position="1"/>
        <end position="20"/>
    </location>
</feature>
<dbReference type="RefSeq" id="XP_034288406.1">
    <property type="nucleotide sequence ID" value="XM_034432515.2"/>
</dbReference>
<keyword evidence="5" id="KW-0812">Transmembrane</keyword>
<dbReference type="PROSITE" id="PS51484">
    <property type="entry name" value="G8"/>
    <property type="match status" value="2"/>
</dbReference>
<dbReference type="InterPro" id="IPR019316">
    <property type="entry name" value="G8_domain"/>
</dbReference>
<evidence type="ECO:0000256" key="1">
    <source>
        <dbReference type="ARBA" id="ARBA00004167"/>
    </source>
</evidence>
<feature type="domain" description="G8" evidence="14">
    <location>
        <begin position="1937"/>
        <end position="2058"/>
    </location>
</feature>
<dbReference type="Pfam" id="PF10162">
    <property type="entry name" value="G8"/>
    <property type="match status" value="2"/>
</dbReference>
<dbReference type="Proteomes" id="UP001652622">
    <property type="component" value="Unplaced"/>
</dbReference>
<dbReference type="OrthoDB" id="9036691at2759"/>
<dbReference type="PANTHER" id="PTHR46769:SF1">
    <property type="entry name" value="FIBROCYSTIN"/>
    <property type="match status" value="1"/>
</dbReference>
<keyword evidence="4" id="KW-1003">Cell membrane</keyword>
<dbReference type="InterPro" id="IPR014756">
    <property type="entry name" value="Ig_E-set"/>
</dbReference>
<dbReference type="PANTHER" id="PTHR46769">
    <property type="entry name" value="POLYCYSTIC KIDNEY AND HEPATIC DISEASE 1 (AUTOSOMAL RECESSIVE)-LIKE 1"/>
    <property type="match status" value="1"/>
</dbReference>
<feature type="domain" description="G8" evidence="14">
    <location>
        <begin position="2746"/>
        <end position="2873"/>
    </location>
</feature>
<dbReference type="InterPro" id="IPR011050">
    <property type="entry name" value="Pectin_lyase_fold/virulence"/>
</dbReference>
<feature type="region of interest" description="Disordered" evidence="12">
    <location>
        <begin position="3380"/>
        <end position="3407"/>
    </location>
</feature>
<dbReference type="InterPro" id="IPR037524">
    <property type="entry name" value="PA14/GLEYA"/>
</dbReference>
<keyword evidence="7" id="KW-0677">Repeat</keyword>
<dbReference type="InterPro" id="IPR052387">
    <property type="entry name" value="Fibrocystin"/>
</dbReference>
<evidence type="ECO:0000259" key="14">
    <source>
        <dbReference type="PROSITE" id="PS51484"/>
    </source>
</evidence>
<dbReference type="SMART" id="SM01225">
    <property type="entry name" value="G8"/>
    <property type="match status" value="2"/>
</dbReference>
<dbReference type="CDD" id="cd00102">
    <property type="entry name" value="IPT"/>
    <property type="match status" value="1"/>
</dbReference>
<dbReference type="InterPro" id="IPR006626">
    <property type="entry name" value="PbH1"/>
</dbReference>
<evidence type="ECO:0000256" key="4">
    <source>
        <dbReference type="ARBA" id="ARBA00022475"/>
    </source>
</evidence>
<dbReference type="Gene3D" id="2.160.20.10">
    <property type="entry name" value="Single-stranded right-handed beta-helix, Pectin lyase-like"/>
    <property type="match status" value="2"/>
</dbReference>
<dbReference type="SUPFAM" id="SSF51126">
    <property type="entry name" value="Pectin lyase-like"/>
    <property type="match status" value="2"/>
</dbReference>
<name>A0A6P9D872_PANGU</name>
<dbReference type="SMART" id="SM00429">
    <property type="entry name" value="IPT"/>
    <property type="match status" value="5"/>
</dbReference>
<dbReference type="InterPro" id="IPR013783">
    <property type="entry name" value="Ig-like_fold"/>
</dbReference>
<dbReference type="Pfam" id="PF24606">
    <property type="entry name" value="CEMIP_beta-hel"/>
    <property type="match status" value="1"/>
</dbReference>
<dbReference type="GO" id="GO:0042995">
    <property type="term" value="C:cell projection"/>
    <property type="evidence" value="ECO:0007669"/>
    <property type="project" value="UniProtKB-SubCell"/>
</dbReference>
<evidence type="ECO:0000256" key="12">
    <source>
        <dbReference type="SAM" id="MobiDB-lite"/>
    </source>
</evidence>
<evidence type="ECO:0000256" key="11">
    <source>
        <dbReference type="ARBA" id="ARBA00023273"/>
    </source>
</evidence>
<dbReference type="SUPFAM" id="SSF81296">
    <property type="entry name" value="E set domains"/>
    <property type="match status" value="7"/>
</dbReference>
<dbReference type="KEGG" id="pgut:117674477"/>
<dbReference type="SUPFAM" id="SSF56988">
    <property type="entry name" value="Anthrax protective antigen"/>
    <property type="match status" value="1"/>
</dbReference>
<dbReference type="Gene3D" id="2.60.120.1560">
    <property type="match status" value="1"/>
</dbReference>
<evidence type="ECO:0000256" key="13">
    <source>
        <dbReference type="SAM" id="SignalP"/>
    </source>
</evidence>
<keyword evidence="16" id="KW-1185">Reference proteome</keyword>
<protein>
    <submittedName>
        <fullName evidence="17">Fibrocystin isoform X1</fullName>
    </submittedName>
</protein>
<sequence length="3407" mass="376368">MDFLMSFFFKALLLFVAVNLEKLIMEPKAGSLGGGTWITINFDGLSHLVNWSQLEVALWNPELPPVMLCDIMPASFFMSTIKCQTRSSPREGFYHLLLSLNGQSISNQDELHEENCTFQYSVAETPVVFQVNPPYGVPGNVIQIYGRILAQDYETYNFNVDFIDGPVILEAENGWITICSLASQQTRSIYPIHLIDGLGTVACEVEGNYIGSHNVSFSVYNKGKSIVHKDAWLISAKQELFLYQTFSDISSVSPATGSLGGGTDLTITGDFFETPMKVTAAGTPCQIKHITPQKIICTTGAVDNNRTFSEIQPGNRGLLFEVWDGSDTNFTEAIPGYSWQIVPNASSPYNFLPEKQKPFSARLRGFFVAPETNNYTFWIQADGKASLYLSLSDEPRKKVEVVSIPTGTTDWSALWEEDWFHPRKPKSEKYELIAGTMYYVEAVHHGISPNNGMSMGFQLHNTWLNPDVVGTYRRERYRIQASAIQLPEIQMLILSGKGWFSLAWDNVTSNPMSTNVTADQMQHELEELLSVKCEIEPSSANIFLQARFEQNTENPVNGGVLVSWTEPFCGRFSNLRPKSLIKTSQLIPPYDVTTYTHLCFAYKGYMSNTLSIAVSYSNTLLDTVKKHVTCPWNLKSSPESWKFICINLWRDCLYNSEFLNDLPKNSSVFLHQIDVEAPAAATETYAWFFIDEIIVSDQDVFVFQKEPWSSRPRGNLIESVLVAGIPPVFNVSFFVANYHKNLPLLSLSGGMPLEGPEGTDQLLMSMNETGINLAVQRIQGASPPLGGTFQIHLPDMVIPGNPVSISANQLHSLLQNFSDNFTAQYINASDFFVSKISHNSYQSIWTLSWTSLIGDLPNFIRVSDENLTGLNPAIISYVVFDGGVFIDPIFGDMLATPNNFTQVVVTVNDIPANCSGSCTFQYLREMTPLVSSIDYSSDDTEHIIIHIIGSGFTADHQSLLIEANNLTCKVLTSNHTNVLCHMNVLQVGLYKVTLLVRPFGFAVNASGESSIFLKITPRLTSVEPSTASEIGGLTAILSGSGLDGINTVLFGSQPCPINFNASNAVKMECRLPPWKGGEDITVHLTLINEHELIVFANAFTYNSSLNPCIVSMNRNKSGITGGQLLVIGISSFSNYTPFDMKVKIGDTAVQIQTVTDRGISVLLPSLAEGLHRLSIFLHHFPLNTSGLEPSIQYVTEIFRIEPCCGSFLGGTLLTISGTGFSNSPALVLVLIDFQPCATISLTEDKILCRTPPPTQPSNTILKNLLADIEVYIGNQSLVDPFQMKIFKNYTFLYNRSLTPNIINIETEILNNRVHLGVEGINVTNSVAILGHVECPLEVQKINHSITWSQCSLSLSLLEPGHYVMRVLQKQMGFANIPAEMQHFTIYPQIKTISPSRGSVCGGQLLTISGHSLKSWSNSAWVNLTGNLSCDIQHSTEHSIICALFSSDPILDDQQFPNVHQALNITVNVNGMYSRCLGDCSFHLFANKTLVIDAVTVRFSGILIYLSIRIQKLVWAGDEILIEVDGHLPCNITFLNKTSIECQMHSLDAKEHSISVLSRSWGSACLRQKDSNIFRVTPVVLHLYPQNFSINGGGLLTLEGTALQGRTSTSVLIGNQKCLLTKVTYWALKCLVPSGQGIAIVGLNIDNMSYPAGEISYSEEFTPVFLSLLPFTGQFLTIMISKVRQMEDMYVFIGGSSCINVTSKSTSLQCVLPQLSTGEYNVTGGIVQRGWASSSLVFTSVLTVITVKNSHGNLNGREIYIHGNGFSPGNTSVTICGSPCEMLNVTTTTDLSCLTGPLNASIAVLCTLTYSAEENGEDCKAAGATLIQCDIQIEANADVVTAATPFLFFCDDLAYSSLRPNKTSINFSGLLLSPKVERDEVLIYNSSCNITMETEAEMECEGPNQPITAKITEIWKNWGQNTQNTFQIQFCGRWSKNLTWLNGHPPQDGDNVIVERGQILLLDTNTSILNMLHVKGGKLAFIGPGPLELHAHSILVSDGGALQVGSPRKPFCDMAHIHLHGSAYSEEIFPYGAKFLAVRNGTLSMHGCVPKISVTYLKSAAYSNDTKLNLMDFVDWKPGDEVVVCGGSFEGTQKKKEILTIKEINGTELYITSPLRYSYTVTKKQVVEEHLAFRAVVALLSRNLIIQGNVTSEKVSHLQLCKAAAISGDNSKCLYKRSERKPGSQDMGGIVIVESYYDEESLLHLAGVQFYHVGQAFQKHFSALTVVGNAPMTKSYMQHCVVLDSFAQGVSLSGISDFKIENNTFCNIMGHGIKIGAWHGNNKIRHNTIIGLLRTDGLSNTEVLSPAGIYIQSPDNLIESNMVCGTGHGYFFHLPPSKFGEPVMSFSNNVAHSCSRYGLLIHPAYHPQKGNNTKPVTFQNFTAWQCKGGVKIISTSNLQFWNFHISSCKDFGINIVESLGNTSVVNSVLIGSFQEKEFQHAKIYLKAREQDRSCMLTGLKTPQKHELLISRATFMNFDSHNCTAITTCSGCYQGQGGFTVRTEQILLLNAPNWLSFPFPHCAILKDLDGSFTGQPGSQILPSLDILPDSCRTIVNASQAVNASCCFANVTFHRMSISLNSPIFSSNLTVTNSRNKVITVNYMSDTLSNANGWMSLLLDQEIYTLSFSSPLFQRNLQYIATFDNFAVGNYLLLEHEGLPVHSQVTVLCGRRQGSLLQAVPSHRHHKGCDWFFNKKINKLTYLVTGRGLIQVTLKVEDIFPLSEPDPVSSFSPPVYRWSLIESWNDVTKGWGGYNKSIPSADEDVIILPDRTVLVDMNLPPLRGLYIQGTLEFSLNTSHLLSVTCIVIAAGGVLKVGTLQYPLEERRKVHILLRASERVNCDRLNGLNVGAGTIGVFGKLQLHSAYTKKSWTHLGNDVAPGNERFMVQDHLDWHPGDSIVVSSSSYEAHQAEIITLEKVNNRSIRIREHLLHRHIGHSHRLEDGQWILLAAEVGLLTRNIQIKSDMDCIGRLLVRPWSYANQDAGVLQLSNVEILNFGSSQSPSVDITNSSFKSFIISSSIHHSCGVGIQAITNSGLLLRDNVIFSTIGHGIHLEGQNHKLISNLVVLSKQPETSNFWVAGIKTNAVESVMLHNNSVAGSERIAFHIKGQECFLAEDLYNGNVAHSSLHGVHLYKGDGFPNCTKIIGFLSYKNYDYGIMFHLVGSVVVEKVTLVDNVVGLLPVLYGPSTKLHCHQKKHLKLRNSVFVATSTSFDCIKDRIHPLSANVTITDRAPRNPRRGRIGMLWPSFTLDCNWWPDAPWHKIRNYSIIMGVTTLQDITFDGFKKSCYTDDQDICIMTNPGHGGILHLITSEQTRMLHIREQNMFYFHPLQMSVNESIPGSSGNAICGRSRKALFKDLDGSALGLDSPVSVFQKSELDCEQACQDAEHRQDDTDGDTEDEYSNEGKSKS</sequence>
<feature type="chain" id="PRO_5027724414" evidence="13">
    <location>
        <begin position="21"/>
        <end position="3407"/>
    </location>
</feature>
<evidence type="ECO:0000256" key="3">
    <source>
        <dbReference type="ARBA" id="ARBA00004316"/>
    </source>
</evidence>
<dbReference type="Gene3D" id="2.60.40.10">
    <property type="entry name" value="Immunoglobulins"/>
    <property type="match status" value="6"/>
</dbReference>
<dbReference type="GeneID" id="117674477"/>
<dbReference type="InterPro" id="IPR012334">
    <property type="entry name" value="Pectin_lyas_fold"/>
</dbReference>
<dbReference type="GO" id="GO:0005886">
    <property type="term" value="C:plasma membrane"/>
    <property type="evidence" value="ECO:0007669"/>
    <property type="project" value="UniProtKB-SubCell"/>
</dbReference>
<organism evidence="16 17">
    <name type="scientific">Pantherophis guttatus</name>
    <name type="common">Corn snake</name>
    <name type="synonym">Elaphe guttata</name>
    <dbReference type="NCBI Taxonomy" id="94885"/>
    <lineage>
        <taxon>Eukaryota</taxon>
        <taxon>Metazoa</taxon>
        <taxon>Chordata</taxon>
        <taxon>Craniata</taxon>
        <taxon>Vertebrata</taxon>
        <taxon>Euteleostomi</taxon>
        <taxon>Lepidosauria</taxon>
        <taxon>Squamata</taxon>
        <taxon>Bifurcata</taxon>
        <taxon>Unidentata</taxon>
        <taxon>Episquamata</taxon>
        <taxon>Toxicofera</taxon>
        <taxon>Serpentes</taxon>
        <taxon>Colubroidea</taxon>
        <taxon>Colubridae</taxon>
        <taxon>Colubrinae</taxon>
        <taxon>Pantherophis</taxon>
    </lineage>
</organism>
<dbReference type="InterPro" id="IPR011658">
    <property type="entry name" value="PA14_dom"/>
</dbReference>
<evidence type="ECO:0000256" key="7">
    <source>
        <dbReference type="ARBA" id="ARBA00022737"/>
    </source>
</evidence>
<dbReference type="Pfam" id="PF01833">
    <property type="entry name" value="TIG"/>
    <property type="match status" value="9"/>
</dbReference>
<evidence type="ECO:0000256" key="2">
    <source>
        <dbReference type="ARBA" id="ARBA00004236"/>
    </source>
</evidence>
<evidence type="ECO:0000313" key="16">
    <source>
        <dbReference type="Proteomes" id="UP001652622"/>
    </source>
</evidence>
<dbReference type="Pfam" id="PF07691">
    <property type="entry name" value="PA14"/>
    <property type="match status" value="1"/>
</dbReference>
<proteinExistence type="predicted"/>
<dbReference type="CTD" id="5314"/>
<evidence type="ECO:0000256" key="5">
    <source>
        <dbReference type="ARBA" id="ARBA00022692"/>
    </source>
</evidence>
<comment type="subcellular location">
    <subcellularLocation>
        <location evidence="2">Cell membrane</location>
    </subcellularLocation>
    <subcellularLocation>
        <location evidence="3">Cell projection</location>
    </subcellularLocation>
    <subcellularLocation>
        <location evidence="1">Membrane</location>
        <topology evidence="1">Single-pass membrane protein</topology>
    </subcellularLocation>
</comment>
<evidence type="ECO:0000313" key="17">
    <source>
        <dbReference type="RefSeq" id="XP_034288406.1"/>
    </source>
</evidence>
<dbReference type="OMA" id="NFMVWGS"/>
<evidence type="ECO:0000256" key="9">
    <source>
        <dbReference type="ARBA" id="ARBA00023136"/>
    </source>
</evidence>
<dbReference type="InterPro" id="IPR002909">
    <property type="entry name" value="IPT_dom"/>
</dbReference>
<evidence type="ECO:0000259" key="15">
    <source>
        <dbReference type="PROSITE" id="PS51820"/>
    </source>
</evidence>
<dbReference type="InterPro" id="IPR055401">
    <property type="entry name" value="CEMIP_beta-hel_dom"/>
</dbReference>
<evidence type="ECO:0000256" key="8">
    <source>
        <dbReference type="ARBA" id="ARBA00022989"/>
    </source>
</evidence>
<keyword evidence="9" id="KW-0472">Membrane</keyword>
<accession>A0A6P9D872</accession>